<dbReference type="InterPro" id="IPR013762">
    <property type="entry name" value="Integrase-like_cat_sf"/>
</dbReference>
<dbReference type="PANTHER" id="PTHR30629:SF2">
    <property type="entry name" value="PROPHAGE INTEGRASE INTS-RELATED"/>
    <property type="match status" value="1"/>
</dbReference>
<evidence type="ECO:0000256" key="2">
    <source>
        <dbReference type="ARBA" id="ARBA00022908"/>
    </source>
</evidence>
<keyword evidence="3" id="KW-0233">DNA recombination</keyword>
<dbReference type="EMBL" id="UGVN01000001">
    <property type="protein sequence ID" value="SUE41787.1"/>
    <property type="molecule type" value="Genomic_DNA"/>
</dbReference>
<keyword evidence="2" id="KW-0229">DNA integration</keyword>
<evidence type="ECO:0000256" key="1">
    <source>
        <dbReference type="ARBA" id="ARBA00008857"/>
    </source>
</evidence>
<organism evidence="4 5">
    <name type="scientific">Roseomonas mucosa</name>
    <dbReference type="NCBI Taxonomy" id="207340"/>
    <lineage>
        <taxon>Bacteria</taxon>
        <taxon>Pseudomonadati</taxon>
        <taxon>Pseudomonadota</taxon>
        <taxon>Alphaproteobacteria</taxon>
        <taxon>Acetobacterales</taxon>
        <taxon>Roseomonadaceae</taxon>
        <taxon>Roseomonas</taxon>
    </lineage>
</organism>
<comment type="similarity">
    <text evidence="1">Belongs to the 'phage' integrase family.</text>
</comment>
<dbReference type="GO" id="GO:0015074">
    <property type="term" value="P:DNA integration"/>
    <property type="evidence" value="ECO:0007669"/>
    <property type="project" value="UniProtKB-KW"/>
</dbReference>
<evidence type="ECO:0000256" key="3">
    <source>
        <dbReference type="ARBA" id="ARBA00023172"/>
    </source>
</evidence>
<dbReference type="SUPFAM" id="SSF56349">
    <property type="entry name" value="DNA breaking-rejoining enzymes"/>
    <property type="match status" value="1"/>
</dbReference>
<dbReference type="AlphaFoldDB" id="A0A379N344"/>
<evidence type="ECO:0000313" key="4">
    <source>
        <dbReference type="EMBL" id="SUE41787.1"/>
    </source>
</evidence>
<dbReference type="InterPro" id="IPR050808">
    <property type="entry name" value="Phage_Integrase"/>
</dbReference>
<reference evidence="4 5" key="1">
    <citation type="submission" date="2018-06" db="EMBL/GenBank/DDBJ databases">
        <authorList>
            <consortium name="Pathogen Informatics"/>
            <person name="Doyle S."/>
        </authorList>
    </citation>
    <scope>NUCLEOTIDE SEQUENCE [LARGE SCALE GENOMIC DNA]</scope>
    <source>
        <strain evidence="4 5">NCTC13291</strain>
    </source>
</reference>
<dbReference type="Proteomes" id="UP000254919">
    <property type="component" value="Unassembled WGS sequence"/>
</dbReference>
<dbReference type="InterPro" id="IPR011010">
    <property type="entry name" value="DNA_brk_join_enz"/>
</dbReference>
<name>A0A379N344_9PROT</name>
<dbReference type="PANTHER" id="PTHR30629">
    <property type="entry name" value="PROPHAGE INTEGRASE"/>
    <property type="match status" value="1"/>
</dbReference>
<dbReference type="GeneID" id="99634518"/>
<accession>A0A379N344</accession>
<dbReference type="GO" id="GO:0003677">
    <property type="term" value="F:DNA binding"/>
    <property type="evidence" value="ECO:0007669"/>
    <property type="project" value="InterPro"/>
</dbReference>
<dbReference type="RefSeq" id="WP_027297393.1">
    <property type="nucleotide sequence ID" value="NZ_CP025060.1"/>
</dbReference>
<dbReference type="Gene3D" id="1.10.443.10">
    <property type="entry name" value="Intergrase catalytic core"/>
    <property type="match status" value="1"/>
</dbReference>
<dbReference type="GO" id="GO:0006310">
    <property type="term" value="P:DNA recombination"/>
    <property type="evidence" value="ECO:0007669"/>
    <property type="project" value="UniProtKB-KW"/>
</dbReference>
<sequence>MPIHKHPLRVPLNAVALHSLEAARALRLVSIQPEDLRALPVFPGARDGKPLSQMSLLMLLRRMQGSDRETAPLWTDLEGREITTHGFRSTFRQWAAECTSHPHEVAEAALGHVTGSAVSRAYQRSDHLERRKVLMAEWAGQLTSGSPRRSNR</sequence>
<gene>
    <name evidence="4" type="primary">intA</name>
    <name evidence="4" type="ORF">NCTC13291_03385</name>
</gene>
<evidence type="ECO:0000313" key="5">
    <source>
        <dbReference type="Proteomes" id="UP000254919"/>
    </source>
</evidence>
<protein>
    <submittedName>
        <fullName evidence="4">Prophage CP4-57 integrase</fullName>
    </submittedName>
</protein>
<proteinExistence type="inferred from homology"/>